<protein>
    <submittedName>
        <fullName evidence="7 9">Intermediate filament protein</fullName>
    </submittedName>
</protein>
<dbReference type="Gene3D" id="1.20.5.1160">
    <property type="entry name" value="Vasodilator-stimulated phosphoprotein"/>
    <property type="match status" value="1"/>
</dbReference>
<dbReference type="GO" id="GO:0005652">
    <property type="term" value="C:nuclear lamina"/>
    <property type="evidence" value="ECO:0007669"/>
    <property type="project" value="TreeGrafter"/>
</dbReference>
<evidence type="ECO:0000259" key="5">
    <source>
        <dbReference type="PROSITE" id="PS51841"/>
    </source>
</evidence>
<reference evidence="7 8" key="1">
    <citation type="journal article" date="2013" name="Nature">
        <title>The genomes of four tapeworm species reveal adaptations to parasitism.</title>
        <authorList>
            <person name="Tsai I.J."/>
            <person name="Zarowiecki M."/>
            <person name="Holroyd N."/>
            <person name="Garciarrubio A."/>
            <person name="Sanchez-Flores A."/>
            <person name="Brooks K.L."/>
            <person name="Tracey A."/>
            <person name="Bobes R.J."/>
            <person name="Fragoso G."/>
            <person name="Sciutto E."/>
            <person name="Aslett M."/>
            <person name="Beasley H."/>
            <person name="Bennett H.M."/>
            <person name="Cai J."/>
            <person name="Camicia F."/>
            <person name="Clark R."/>
            <person name="Cucher M."/>
            <person name="De Silva N."/>
            <person name="Day T.A."/>
            <person name="Deplazes P."/>
            <person name="Estrada K."/>
            <person name="Fernandez C."/>
            <person name="Holland P.W."/>
            <person name="Hou J."/>
            <person name="Hu S."/>
            <person name="Huckvale T."/>
            <person name="Hung S.S."/>
            <person name="Kamenetzky L."/>
            <person name="Keane J.A."/>
            <person name="Kiss F."/>
            <person name="Koziol U."/>
            <person name="Lambert O."/>
            <person name="Liu K."/>
            <person name="Luo X."/>
            <person name="Luo Y."/>
            <person name="Macchiaroli N."/>
            <person name="Nichol S."/>
            <person name="Paps J."/>
            <person name="Parkinson J."/>
            <person name="Pouchkina-Stantcheva N."/>
            <person name="Riddiford N."/>
            <person name="Rosenzvit M."/>
            <person name="Salinas G."/>
            <person name="Wasmuth J.D."/>
            <person name="Zamanian M."/>
            <person name="Zheng Y."/>
            <person name="Cai X."/>
            <person name="Soberon X."/>
            <person name="Olson P.D."/>
            <person name="Laclette J.P."/>
            <person name="Brehm K."/>
            <person name="Berriman M."/>
            <person name="Garciarrubio A."/>
            <person name="Bobes R.J."/>
            <person name="Fragoso G."/>
            <person name="Sanchez-Flores A."/>
            <person name="Estrada K."/>
            <person name="Cevallos M.A."/>
            <person name="Morett E."/>
            <person name="Gonzalez V."/>
            <person name="Portillo T."/>
            <person name="Ochoa-Leyva A."/>
            <person name="Jose M.V."/>
            <person name="Sciutto E."/>
            <person name="Landa A."/>
            <person name="Jimenez L."/>
            <person name="Valdes V."/>
            <person name="Carrero J.C."/>
            <person name="Larralde C."/>
            <person name="Morales-Montor J."/>
            <person name="Limon-Lason J."/>
            <person name="Soberon X."/>
            <person name="Laclette J.P."/>
        </authorList>
    </citation>
    <scope>NUCLEOTIDE SEQUENCE [LARGE SCALE GENOMIC DNA]</scope>
</reference>
<dbReference type="PROSITE" id="PS51841">
    <property type="entry name" value="LTD"/>
    <property type="match status" value="1"/>
</dbReference>
<accession>A0A068W8B1</accession>
<dbReference type="OrthoDB" id="2441647at2759"/>
<dbReference type="AlphaFoldDB" id="A0A068W8B1"/>
<feature type="coiled-coil region" evidence="3">
    <location>
        <begin position="115"/>
        <end position="311"/>
    </location>
</feature>
<evidence type="ECO:0000256" key="3">
    <source>
        <dbReference type="SAM" id="Coils"/>
    </source>
</evidence>
<feature type="region of interest" description="Disordered" evidence="4">
    <location>
        <begin position="1"/>
        <end position="69"/>
    </location>
</feature>
<dbReference type="GO" id="GO:0051664">
    <property type="term" value="P:nuclear pore localization"/>
    <property type="evidence" value="ECO:0007669"/>
    <property type="project" value="TreeGrafter"/>
</dbReference>
<feature type="region of interest" description="Disordered" evidence="4">
    <location>
        <begin position="477"/>
        <end position="572"/>
    </location>
</feature>
<dbReference type="Proteomes" id="UP000492820">
    <property type="component" value="Unassembled WGS sequence"/>
</dbReference>
<dbReference type="InterPro" id="IPR001322">
    <property type="entry name" value="Lamin_tail_dom"/>
</dbReference>
<dbReference type="SMART" id="SM01391">
    <property type="entry name" value="Filament"/>
    <property type="match status" value="1"/>
</dbReference>
<dbReference type="EMBL" id="LK028576">
    <property type="protein sequence ID" value="CDS16165.1"/>
    <property type="molecule type" value="Genomic_DNA"/>
</dbReference>
<evidence type="ECO:0000259" key="6">
    <source>
        <dbReference type="PROSITE" id="PS51842"/>
    </source>
</evidence>
<feature type="domain" description="IF rod" evidence="6">
    <location>
        <begin position="125"/>
        <end position="478"/>
    </location>
</feature>
<name>A0A068W8B1_ECHGR</name>
<dbReference type="GO" id="GO:0006998">
    <property type="term" value="P:nuclear envelope organization"/>
    <property type="evidence" value="ECO:0007669"/>
    <property type="project" value="TreeGrafter"/>
</dbReference>
<reference evidence="9" key="3">
    <citation type="submission" date="2020-10" db="UniProtKB">
        <authorList>
            <consortium name="WormBaseParasite"/>
        </authorList>
    </citation>
    <scope>IDENTIFICATION</scope>
</reference>
<dbReference type="InterPro" id="IPR039008">
    <property type="entry name" value="IF_rod_dom"/>
</dbReference>
<feature type="coiled-coil region" evidence="3">
    <location>
        <begin position="340"/>
        <end position="456"/>
    </location>
</feature>
<dbReference type="SUPFAM" id="SSF74853">
    <property type="entry name" value="Lamin A/C globular tail domain"/>
    <property type="match status" value="1"/>
</dbReference>
<evidence type="ECO:0000313" key="9">
    <source>
        <dbReference type="WBParaSite" id="EgrG_000858200"/>
    </source>
</evidence>
<evidence type="ECO:0000256" key="4">
    <source>
        <dbReference type="SAM" id="MobiDB-lite"/>
    </source>
</evidence>
<dbReference type="InterPro" id="IPR036415">
    <property type="entry name" value="Lamin_tail_dom_sf"/>
</dbReference>
<keyword evidence="2 3" id="KW-0175">Coiled coil</keyword>
<dbReference type="Pfam" id="PF00038">
    <property type="entry name" value="Filament"/>
    <property type="match status" value="1"/>
</dbReference>
<dbReference type="Gene3D" id="1.20.5.170">
    <property type="match status" value="1"/>
</dbReference>
<feature type="compositionally biased region" description="Basic and acidic residues" evidence="4">
    <location>
        <begin position="562"/>
        <end position="572"/>
    </location>
</feature>
<dbReference type="WBParaSite" id="EgrG_000858200">
    <property type="protein sequence ID" value="EgrG_000858200"/>
    <property type="gene ID" value="EgrG_000858200"/>
</dbReference>
<feature type="compositionally biased region" description="Basic and acidic residues" evidence="4">
    <location>
        <begin position="527"/>
        <end position="536"/>
    </location>
</feature>
<dbReference type="GO" id="GO:0090435">
    <property type="term" value="P:protein localization to nuclear envelope"/>
    <property type="evidence" value="ECO:0007669"/>
    <property type="project" value="TreeGrafter"/>
</dbReference>
<sequence>MQHFFAKQGMDTRRRRSSRVSKPVVYTKSLDTGKQSTRPYSAGGKSQDSGFVTNTGTIGSDQEGSELSPPLPVYSWESTAEEVAVKPRTSMPLRSTSRSMERLSRSAFELDIPDMRTAREERERSRREMRELNEKLAEQVEGMRYLSARNRQLTDEISNLKSRWLTESEKTKEIYEGELRQLRQLLDDSDREKAESLAKLLSLQQFSRNQEAQMDRLTQENDKVKRRLEQAFDDMNKRDSDFSTLQRKLSDLESELEKERMNSEKLRRDNETICQHLDEETANRISGQSEMQTLREEIDFMRRAHQEEIREMHRTLNEVGRGCDREMWQTELSQAVHDIQNRYDDQLEKLKVDMEEMYNARLRELGKVNPERKTELNALKSENSRLRQNSDGMREQIAQLQSKNAYLEKAMRDVSTEAEELRRRIEAELTESAKEREAAEEALAKAHSEMAALMDVKLNLEGEIAAYGRLLDAQGGILSGGSRGDVRENVCGPTNRTRSSREVLSKPRPSSMSPQRRVIPPISSSDIPHRLHERSDASGSSFRSRAVEFDGESEQQLSCSYKPERADQRGIRGELTARTQFDKSYKGAISIDECSPDGRYIVITNNGNTAENLNGWRIVRNIEHGKQIIRFTFGDTPMLPKSSRRIWARGQRGLDAGPKDLESPYSTWGVGGYIYTTLFTMDGEERATHAQRAEFNLS</sequence>
<dbReference type="GO" id="GO:0031507">
    <property type="term" value="P:heterochromatin formation"/>
    <property type="evidence" value="ECO:0007669"/>
    <property type="project" value="TreeGrafter"/>
</dbReference>
<gene>
    <name evidence="7" type="ORF">EgrG_000858200</name>
</gene>
<evidence type="ECO:0000256" key="1">
    <source>
        <dbReference type="ARBA" id="ARBA00022754"/>
    </source>
</evidence>
<feature type="compositionally biased region" description="Polar residues" evidence="4">
    <location>
        <begin position="29"/>
        <end position="62"/>
    </location>
</feature>
<dbReference type="PANTHER" id="PTHR45721">
    <property type="entry name" value="LAMIN DM0-RELATED"/>
    <property type="match status" value="1"/>
</dbReference>
<dbReference type="GO" id="GO:0005200">
    <property type="term" value="F:structural constituent of cytoskeleton"/>
    <property type="evidence" value="ECO:0007669"/>
    <property type="project" value="TreeGrafter"/>
</dbReference>
<dbReference type="PANTHER" id="PTHR45721:SF12">
    <property type="entry name" value="INTERMEDIATE FILAMENT PROTEIN IFA-1"/>
    <property type="match status" value="1"/>
</dbReference>
<proteinExistence type="predicted"/>
<dbReference type="SUPFAM" id="SSF64593">
    <property type="entry name" value="Intermediate filament protein, coiled coil region"/>
    <property type="match status" value="1"/>
</dbReference>
<reference evidence="7" key="2">
    <citation type="submission" date="2014-06" db="EMBL/GenBank/DDBJ databases">
        <authorList>
            <person name="Aslett M."/>
        </authorList>
    </citation>
    <scope>NUCLEOTIDE SEQUENCE</scope>
</reference>
<feature type="domain" description="LTD" evidence="5">
    <location>
        <begin position="577"/>
        <end position="693"/>
    </location>
</feature>
<dbReference type="GO" id="GO:0005882">
    <property type="term" value="C:intermediate filament"/>
    <property type="evidence" value="ECO:0007669"/>
    <property type="project" value="UniProtKB-KW"/>
</dbReference>
<evidence type="ECO:0000256" key="2">
    <source>
        <dbReference type="ARBA" id="ARBA00023054"/>
    </source>
</evidence>
<dbReference type="PROSITE" id="PS51842">
    <property type="entry name" value="IF_ROD_2"/>
    <property type="match status" value="1"/>
</dbReference>
<evidence type="ECO:0000313" key="7">
    <source>
        <dbReference type="EMBL" id="CDS16165.1"/>
    </source>
</evidence>
<evidence type="ECO:0000313" key="8">
    <source>
        <dbReference type="Proteomes" id="UP000492820"/>
    </source>
</evidence>
<dbReference type="GO" id="GO:0007097">
    <property type="term" value="P:nuclear migration"/>
    <property type="evidence" value="ECO:0007669"/>
    <property type="project" value="TreeGrafter"/>
</dbReference>
<keyword evidence="1" id="KW-0403">Intermediate filament</keyword>
<organism evidence="7">
    <name type="scientific">Echinococcus granulosus</name>
    <name type="common">Hydatid tapeworm</name>
    <dbReference type="NCBI Taxonomy" id="6210"/>
    <lineage>
        <taxon>Eukaryota</taxon>
        <taxon>Metazoa</taxon>
        <taxon>Spiralia</taxon>
        <taxon>Lophotrochozoa</taxon>
        <taxon>Platyhelminthes</taxon>
        <taxon>Cestoda</taxon>
        <taxon>Eucestoda</taxon>
        <taxon>Cyclophyllidea</taxon>
        <taxon>Taeniidae</taxon>
        <taxon>Echinococcus</taxon>
        <taxon>Echinococcus granulosus group</taxon>
    </lineage>
</organism>
<dbReference type="Pfam" id="PF00932">
    <property type="entry name" value="LTD"/>
    <property type="match status" value="1"/>
</dbReference>
<dbReference type="Gene3D" id="2.60.40.1260">
    <property type="entry name" value="Lamin Tail domain"/>
    <property type="match status" value="1"/>
</dbReference>